<evidence type="ECO:0000313" key="2">
    <source>
        <dbReference type="Proteomes" id="UP001239111"/>
    </source>
</evidence>
<gene>
    <name evidence="1" type="ORF">QAD02_019428</name>
</gene>
<reference evidence="1" key="1">
    <citation type="submission" date="2023-04" db="EMBL/GenBank/DDBJ databases">
        <title>A chromosome-level genome assembly of the parasitoid wasp Eretmocerus hayati.</title>
        <authorList>
            <person name="Zhong Y."/>
            <person name="Liu S."/>
            <person name="Liu Y."/>
        </authorList>
    </citation>
    <scope>NUCLEOTIDE SEQUENCE</scope>
    <source>
        <strain evidence="1">ZJU_SS_LIU_2023</strain>
    </source>
</reference>
<protein>
    <submittedName>
        <fullName evidence="1">Uncharacterized protein</fullName>
    </submittedName>
</protein>
<organism evidence="1 2">
    <name type="scientific">Eretmocerus hayati</name>
    <dbReference type="NCBI Taxonomy" id="131215"/>
    <lineage>
        <taxon>Eukaryota</taxon>
        <taxon>Metazoa</taxon>
        <taxon>Ecdysozoa</taxon>
        <taxon>Arthropoda</taxon>
        <taxon>Hexapoda</taxon>
        <taxon>Insecta</taxon>
        <taxon>Pterygota</taxon>
        <taxon>Neoptera</taxon>
        <taxon>Endopterygota</taxon>
        <taxon>Hymenoptera</taxon>
        <taxon>Apocrita</taxon>
        <taxon>Proctotrupomorpha</taxon>
        <taxon>Chalcidoidea</taxon>
        <taxon>Aphelinidae</taxon>
        <taxon>Aphelininae</taxon>
        <taxon>Eretmocerus</taxon>
    </lineage>
</organism>
<keyword evidence="2" id="KW-1185">Reference proteome</keyword>
<dbReference type="Proteomes" id="UP001239111">
    <property type="component" value="Chromosome 1"/>
</dbReference>
<name>A0ACC2PLE1_9HYME</name>
<sequence>MAPKQRLRVAANLKNETKKSNGKKISRSHDKSEEVNLLDTIKMVYPGGDTAFKFLLLTRFCSAIWSQISDCDETYNFWEPGHFLLYRNGQQTWEYSPQFALRSYTYLLIHMVPAQLYSYLLEPNPIHVFYYVRCLLSVGCALSEVYFYKNVCREFGVHIGRLTLAFLILSTGMFISSAAFLPSSFSMYLSTTAIAAWYSRKYEVAIFTTAISSLLGWPFAALLGVPIAFDMLFRRQEWFRFFKWAIISAVVILGPMVWIDSIYYGKLVIAPLNILMYNVFTSHGPNLYGTEPFSFYLINGFLNFNFIFIGALLTPIFLLLCWAFVPARPRHHLCLPYWYSLAPLYLWLLVFFIQPHKEERFLFPVYPLICLHGAITVDAIQKLYFYLKTKIFNLAQSVSYHYLQNTTHIMVAALVVCGFFGLSRSFTLYRGYYAPMEIMTEANKLGASGQIPTDATINFCIGKEWHRFPGSFFFPSNNWKLQYLRSEFKGQLPQPFADHENATSIIQPHFNDMNAEETSRYFDIERCHFIMDLDLGKQTVLEPNYSRLTKNFTIVKSSKFLDASNSHPLFRAFYFPFASSELCSYGSYNLLQSTKYKFSSPKQKTSKT</sequence>
<accession>A0ACC2PLE1</accession>
<dbReference type="EMBL" id="CM056741">
    <property type="protein sequence ID" value="KAJ8683636.1"/>
    <property type="molecule type" value="Genomic_DNA"/>
</dbReference>
<evidence type="ECO:0000313" key="1">
    <source>
        <dbReference type="EMBL" id="KAJ8683636.1"/>
    </source>
</evidence>
<proteinExistence type="predicted"/>
<comment type="caution">
    <text evidence="1">The sequence shown here is derived from an EMBL/GenBank/DDBJ whole genome shotgun (WGS) entry which is preliminary data.</text>
</comment>